<dbReference type="GO" id="GO:0005789">
    <property type="term" value="C:endoplasmic reticulum membrane"/>
    <property type="evidence" value="ECO:0007669"/>
    <property type="project" value="TreeGrafter"/>
</dbReference>
<feature type="transmembrane region" description="Helical" evidence="2">
    <location>
        <begin position="157"/>
        <end position="176"/>
    </location>
</feature>
<dbReference type="GO" id="GO:0000921">
    <property type="term" value="P:septin ring assembly"/>
    <property type="evidence" value="ECO:0007669"/>
    <property type="project" value="TreeGrafter"/>
</dbReference>
<keyword evidence="2" id="KW-1133">Transmembrane helix</keyword>
<name>A0A1E3PPQ6_9ASCO</name>
<dbReference type="STRING" id="857566.A0A1E3PPQ6"/>
<dbReference type="Pfam" id="PF08426">
    <property type="entry name" value="ICE2"/>
    <property type="match status" value="1"/>
</dbReference>
<keyword evidence="2" id="KW-0812">Transmembrane</keyword>
<feature type="transmembrane region" description="Helical" evidence="2">
    <location>
        <begin position="12"/>
        <end position="30"/>
    </location>
</feature>
<evidence type="ECO:0000313" key="3">
    <source>
        <dbReference type="EMBL" id="ODQ67288.1"/>
    </source>
</evidence>
<dbReference type="OrthoDB" id="5577218at2759"/>
<evidence type="ECO:0000256" key="2">
    <source>
        <dbReference type="SAM" id="Phobius"/>
    </source>
</evidence>
<dbReference type="GO" id="GO:0032541">
    <property type="term" value="C:cortical endoplasmic reticulum"/>
    <property type="evidence" value="ECO:0007669"/>
    <property type="project" value="TreeGrafter"/>
</dbReference>
<feature type="region of interest" description="Disordered" evidence="1">
    <location>
        <begin position="362"/>
        <end position="397"/>
    </location>
</feature>
<keyword evidence="2" id="KW-0472">Membrane</keyword>
<feature type="transmembrane region" description="Helical" evidence="2">
    <location>
        <begin position="36"/>
        <end position="54"/>
    </location>
</feature>
<dbReference type="Proteomes" id="UP000095009">
    <property type="component" value="Unassembled WGS sequence"/>
</dbReference>
<dbReference type="InterPro" id="IPR013635">
    <property type="entry name" value="Ice2"/>
</dbReference>
<dbReference type="GO" id="GO:0097038">
    <property type="term" value="C:perinuclear endoplasmic reticulum"/>
    <property type="evidence" value="ECO:0007669"/>
    <property type="project" value="TreeGrafter"/>
</dbReference>
<accession>A0A1E3PPQ6</accession>
<protein>
    <submittedName>
        <fullName evidence="3">ICE2-domain-containing protein</fullName>
    </submittedName>
</protein>
<feature type="transmembrane region" description="Helical" evidence="2">
    <location>
        <begin position="472"/>
        <end position="491"/>
    </location>
</feature>
<gene>
    <name evidence="3" type="ORF">NADFUDRAFT_45434</name>
</gene>
<dbReference type="AlphaFoldDB" id="A0A1E3PPQ6"/>
<sequence length="507" mass="55979">MLKSLKTVTSLFYMILIIVTVPLAFDIGGISCGLAFTFTLVMVNAIISTLRIVSRRTRFRHLTGSIYFLQHLVIPALLIVYLNIFNSTSTSSSSSSTAISTPSPGAELWARIVYPWELFITNSTPLFVISEGFCTLLLIQSAGQVSRYLVNKKSDSWMIVLLFSSSSVLSSAFYFLYRMYTTTSNVSISISAATLAGCILTCTIFLGLYGILSRKGTPVESSLIFAYIVYCLYFILMTSGPISGDVQTTNAQQADNVLADDGFIFKSPFQLFSHSSVVSNLPPLPPLLIDSYMTVVASFASLVPSSFNAVLQFFRAAVSSIQPLVFFSLAYRLFVFYSATRIIPGIQYTGFSISPTSATPTSATTPSVGSSSPSSLSSVSLSTNSDPISSGSKSLSGHQSKHYKLAHKPNAHKSMFMLYAFAPCIIIAVYTHTMIQYSTTFNYVYKDNLFTELILAKTGIYINNNYFLSWQFWSWINMISVLGIYTFELWGSKHTQDDYFSGHWKSD</sequence>
<evidence type="ECO:0000313" key="4">
    <source>
        <dbReference type="Proteomes" id="UP000095009"/>
    </source>
</evidence>
<dbReference type="PANTHER" id="PTHR31726">
    <property type="entry name" value="PROTEIN ICE2"/>
    <property type="match status" value="1"/>
</dbReference>
<organism evidence="3 4">
    <name type="scientific">Nadsonia fulvescens var. elongata DSM 6958</name>
    <dbReference type="NCBI Taxonomy" id="857566"/>
    <lineage>
        <taxon>Eukaryota</taxon>
        <taxon>Fungi</taxon>
        <taxon>Dikarya</taxon>
        <taxon>Ascomycota</taxon>
        <taxon>Saccharomycotina</taxon>
        <taxon>Dipodascomycetes</taxon>
        <taxon>Dipodascales</taxon>
        <taxon>Dipodascales incertae sedis</taxon>
        <taxon>Nadsonia</taxon>
    </lineage>
</organism>
<reference evidence="3 4" key="1">
    <citation type="journal article" date="2016" name="Proc. Natl. Acad. Sci. U.S.A.">
        <title>Comparative genomics of biotechnologically important yeasts.</title>
        <authorList>
            <person name="Riley R."/>
            <person name="Haridas S."/>
            <person name="Wolfe K.H."/>
            <person name="Lopes M.R."/>
            <person name="Hittinger C.T."/>
            <person name="Goeker M."/>
            <person name="Salamov A.A."/>
            <person name="Wisecaver J.H."/>
            <person name="Long T.M."/>
            <person name="Calvey C.H."/>
            <person name="Aerts A.L."/>
            <person name="Barry K.W."/>
            <person name="Choi C."/>
            <person name="Clum A."/>
            <person name="Coughlan A.Y."/>
            <person name="Deshpande S."/>
            <person name="Douglass A.P."/>
            <person name="Hanson S.J."/>
            <person name="Klenk H.-P."/>
            <person name="LaButti K.M."/>
            <person name="Lapidus A."/>
            <person name="Lindquist E.A."/>
            <person name="Lipzen A.M."/>
            <person name="Meier-Kolthoff J.P."/>
            <person name="Ohm R.A."/>
            <person name="Otillar R.P."/>
            <person name="Pangilinan J.L."/>
            <person name="Peng Y."/>
            <person name="Rokas A."/>
            <person name="Rosa C.A."/>
            <person name="Scheuner C."/>
            <person name="Sibirny A.A."/>
            <person name="Slot J.C."/>
            <person name="Stielow J.B."/>
            <person name="Sun H."/>
            <person name="Kurtzman C.P."/>
            <person name="Blackwell M."/>
            <person name="Grigoriev I.V."/>
            <person name="Jeffries T.W."/>
        </authorList>
    </citation>
    <scope>NUCLEOTIDE SEQUENCE [LARGE SCALE GENOMIC DNA]</scope>
    <source>
        <strain evidence="3 4">DSM 6958</strain>
    </source>
</reference>
<dbReference type="EMBL" id="KV454407">
    <property type="protein sequence ID" value="ODQ67288.1"/>
    <property type="molecule type" value="Genomic_DNA"/>
</dbReference>
<feature type="transmembrane region" description="Helical" evidence="2">
    <location>
        <begin position="224"/>
        <end position="242"/>
    </location>
</feature>
<proteinExistence type="predicted"/>
<feature type="transmembrane region" description="Helical" evidence="2">
    <location>
        <begin position="188"/>
        <end position="212"/>
    </location>
</feature>
<dbReference type="PANTHER" id="PTHR31726:SF2">
    <property type="entry name" value="PROTEIN ICE2"/>
    <property type="match status" value="1"/>
</dbReference>
<feature type="transmembrane region" description="Helical" evidence="2">
    <location>
        <begin position="66"/>
        <end position="85"/>
    </location>
</feature>
<feature type="transmembrane region" description="Helical" evidence="2">
    <location>
        <begin position="416"/>
        <end position="435"/>
    </location>
</feature>
<evidence type="ECO:0000256" key="1">
    <source>
        <dbReference type="SAM" id="MobiDB-lite"/>
    </source>
</evidence>
<keyword evidence="4" id="KW-1185">Reference proteome</keyword>
<dbReference type="GO" id="GO:0048309">
    <property type="term" value="P:endoplasmic reticulum inheritance"/>
    <property type="evidence" value="ECO:0007669"/>
    <property type="project" value="TreeGrafter"/>
</dbReference>